<reference evidence="2" key="1">
    <citation type="submission" date="2021-06" db="EMBL/GenBank/DDBJ databases">
        <authorList>
            <person name="Kallberg Y."/>
            <person name="Tangrot J."/>
            <person name="Rosling A."/>
        </authorList>
    </citation>
    <scope>NUCLEOTIDE SEQUENCE</scope>
    <source>
        <strain evidence="2">BR232B</strain>
    </source>
</reference>
<sequence>MVNGIRLPPSKIPINSVAYTLRLEDFIGFTSAVNANSYNAHYSDRPMFQKFHISMRWIGNSRSREGFIDKRGYVGNTDKPGENEGCPRAFMNKSNIREASATTKNRTMTSTQDTQMPQTIQIPDTTNINPRHANAINNANPRHNLQGFEETGTTSVGGRSRRI</sequence>
<dbReference type="AlphaFoldDB" id="A0A9N9F6H2"/>
<accession>A0A9N9F6H2</accession>
<name>A0A9N9F6H2_9GLOM</name>
<evidence type="ECO:0000313" key="3">
    <source>
        <dbReference type="Proteomes" id="UP000789739"/>
    </source>
</evidence>
<feature type="region of interest" description="Disordered" evidence="1">
    <location>
        <begin position="138"/>
        <end position="163"/>
    </location>
</feature>
<organism evidence="2 3">
    <name type="scientific">Paraglomus brasilianum</name>
    <dbReference type="NCBI Taxonomy" id="144538"/>
    <lineage>
        <taxon>Eukaryota</taxon>
        <taxon>Fungi</taxon>
        <taxon>Fungi incertae sedis</taxon>
        <taxon>Mucoromycota</taxon>
        <taxon>Glomeromycotina</taxon>
        <taxon>Glomeromycetes</taxon>
        <taxon>Paraglomerales</taxon>
        <taxon>Paraglomeraceae</taxon>
        <taxon>Paraglomus</taxon>
    </lineage>
</organism>
<dbReference type="EMBL" id="CAJVPI010000287">
    <property type="protein sequence ID" value="CAG8513887.1"/>
    <property type="molecule type" value="Genomic_DNA"/>
</dbReference>
<evidence type="ECO:0000256" key="1">
    <source>
        <dbReference type="SAM" id="MobiDB-lite"/>
    </source>
</evidence>
<protein>
    <submittedName>
        <fullName evidence="2">5226_t:CDS:1</fullName>
    </submittedName>
</protein>
<dbReference type="Proteomes" id="UP000789739">
    <property type="component" value="Unassembled WGS sequence"/>
</dbReference>
<gene>
    <name evidence="2" type="ORF">PBRASI_LOCUS3261</name>
</gene>
<proteinExistence type="predicted"/>
<keyword evidence="3" id="KW-1185">Reference proteome</keyword>
<evidence type="ECO:0000313" key="2">
    <source>
        <dbReference type="EMBL" id="CAG8513887.1"/>
    </source>
</evidence>
<comment type="caution">
    <text evidence="2">The sequence shown here is derived from an EMBL/GenBank/DDBJ whole genome shotgun (WGS) entry which is preliminary data.</text>
</comment>